<evidence type="ECO:0000313" key="4">
    <source>
        <dbReference type="EMBL" id="GFP39682.1"/>
    </source>
</evidence>
<dbReference type="InterPro" id="IPR011010">
    <property type="entry name" value="DNA_brk_join_enz"/>
</dbReference>
<evidence type="ECO:0000256" key="1">
    <source>
        <dbReference type="ARBA" id="ARBA00023172"/>
    </source>
</evidence>
<dbReference type="Proteomes" id="UP000561271">
    <property type="component" value="Unassembled WGS sequence"/>
</dbReference>
<dbReference type="PROSITE" id="PS51898">
    <property type="entry name" value="TYR_RECOMBINASE"/>
    <property type="match status" value="1"/>
</dbReference>
<sequence length="95" mass="10556">MATTSTAVSHSGNTAQTCTPSMAMVNTEKVQVNNIKQKAILMLAYSAGLRVSEVIRLRPQDIDTKRNMIYIKAAKGRKDRYTVLSVYEIPNPAKR</sequence>
<accession>A0A6V8Q4I5</accession>
<dbReference type="AlphaFoldDB" id="A0A6V8Q4I5"/>
<name>A0A6V8Q4I5_9ACTN</name>
<evidence type="ECO:0000313" key="5">
    <source>
        <dbReference type="Proteomes" id="UP000561271"/>
    </source>
</evidence>
<dbReference type="InterPro" id="IPR002104">
    <property type="entry name" value="Integrase_catalytic"/>
</dbReference>
<dbReference type="InterPro" id="IPR013762">
    <property type="entry name" value="Integrase-like_cat_sf"/>
</dbReference>
<dbReference type="Gene3D" id="1.10.443.10">
    <property type="entry name" value="Intergrase catalytic core"/>
    <property type="match status" value="1"/>
</dbReference>
<evidence type="ECO:0000313" key="3">
    <source>
        <dbReference type="EMBL" id="GFP37735.1"/>
    </source>
</evidence>
<dbReference type="GO" id="GO:0003677">
    <property type="term" value="F:DNA binding"/>
    <property type="evidence" value="ECO:0007669"/>
    <property type="project" value="InterPro"/>
</dbReference>
<dbReference type="GO" id="GO:0006310">
    <property type="term" value="P:DNA recombination"/>
    <property type="evidence" value="ECO:0007669"/>
    <property type="project" value="UniProtKB-KW"/>
</dbReference>
<feature type="domain" description="Tyr recombinase" evidence="2">
    <location>
        <begin position="1"/>
        <end position="95"/>
    </location>
</feature>
<dbReference type="RefSeq" id="WP_176229315.1">
    <property type="nucleotide sequence ID" value="NZ_BLRY01000002.1"/>
</dbReference>
<dbReference type="SUPFAM" id="SSF56349">
    <property type="entry name" value="DNA breaking-rejoining enzymes"/>
    <property type="match status" value="1"/>
</dbReference>
<protein>
    <recommendedName>
        <fullName evidence="2">Tyr recombinase domain-containing protein</fullName>
    </recommendedName>
</protein>
<keyword evidence="1" id="KW-0233">DNA recombination</keyword>
<evidence type="ECO:0000313" key="6">
    <source>
        <dbReference type="Proteomes" id="UP000569018"/>
    </source>
</evidence>
<comment type="caution">
    <text evidence="4">The sequence shown here is derived from an EMBL/GenBank/DDBJ whole genome shotgun (WGS) entry which is preliminary data.</text>
</comment>
<reference evidence="5 6" key="1">
    <citation type="journal article" date="2020" name="Front. Microbiol.">
        <title>Single-cell genomics of novel Actinobacteria with the Wood-Ljungdahl pathway discovered in a serpentinizing system.</title>
        <authorList>
            <person name="Merino N."/>
            <person name="Kawai M."/>
            <person name="Boyd E.S."/>
            <person name="Colman D.R."/>
            <person name="McGlynn S.E."/>
            <person name="Nealson K.H."/>
            <person name="Kurokawa K."/>
            <person name="Hongoh Y."/>
        </authorList>
    </citation>
    <scope>NUCLEOTIDE SEQUENCE [LARGE SCALE GENOMIC DNA]</scope>
    <source>
        <strain evidence="3 5">S44</strain>
        <strain evidence="4 6">S47</strain>
    </source>
</reference>
<dbReference type="EMBL" id="BLSC01000149">
    <property type="protein sequence ID" value="GFP37735.1"/>
    <property type="molecule type" value="Genomic_DNA"/>
</dbReference>
<gene>
    <name evidence="3" type="ORF">HKBW3S44_01412</name>
    <name evidence="4" type="ORF">HKBW3S47_01380</name>
</gene>
<proteinExistence type="predicted"/>
<dbReference type="Proteomes" id="UP000569018">
    <property type="component" value="Unassembled WGS sequence"/>
</dbReference>
<dbReference type="EMBL" id="BLSD01000076">
    <property type="protein sequence ID" value="GFP39682.1"/>
    <property type="molecule type" value="Genomic_DNA"/>
</dbReference>
<organism evidence="4 6">
    <name type="scientific">Candidatus Hakubella thermalkaliphila</name>
    <dbReference type="NCBI Taxonomy" id="2754717"/>
    <lineage>
        <taxon>Bacteria</taxon>
        <taxon>Bacillati</taxon>
        <taxon>Actinomycetota</taxon>
        <taxon>Actinomycetota incertae sedis</taxon>
        <taxon>Candidatus Hakubellales</taxon>
        <taxon>Candidatus Hakubellaceae</taxon>
        <taxon>Candidatus Hakubella</taxon>
    </lineage>
</organism>
<dbReference type="GO" id="GO:0015074">
    <property type="term" value="P:DNA integration"/>
    <property type="evidence" value="ECO:0007669"/>
    <property type="project" value="InterPro"/>
</dbReference>
<dbReference type="Pfam" id="PF00589">
    <property type="entry name" value="Phage_integrase"/>
    <property type="match status" value="1"/>
</dbReference>
<evidence type="ECO:0000259" key="2">
    <source>
        <dbReference type="PROSITE" id="PS51898"/>
    </source>
</evidence>